<protein>
    <submittedName>
        <fullName evidence="2">Uncharacterized protein</fullName>
    </submittedName>
</protein>
<evidence type="ECO:0000313" key="3">
    <source>
        <dbReference type="Proteomes" id="UP000054843"/>
    </source>
</evidence>
<dbReference type="AlphaFoldDB" id="A0A0V1M1S3"/>
<dbReference type="EMBL" id="JYDO01000300">
    <property type="protein sequence ID" value="KRZ65755.1"/>
    <property type="molecule type" value="Genomic_DNA"/>
</dbReference>
<keyword evidence="1" id="KW-0812">Transmembrane</keyword>
<feature type="transmembrane region" description="Helical" evidence="1">
    <location>
        <begin position="12"/>
        <end position="31"/>
    </location>
</feature>
<sequence>MNIMQHILGNNYFVSLLIKLRVVIIIKNIKLKRLTSVRWMDENTVLLLDFYCCVQLQTLTFLLIGNL</sequence>
<comment type="caution">
    <text evidence="2">The sequence shown here is derived from an EMBL/GenBank/DDBJ whole genome shotgun (WGS) entry which is preliminary data.</text>
</comment>
<organism evidence="2 3">
    <name type="scientific">Trichinella papuae</name>
    <dbReference type="NCBI Taxonomy" id="268474"/>
    <lineage>
        <taxon>Eukaryota</taxon>
        <taxon>Metazoa</taxon>
        <taxon>Ecdysozoa</taxon>
        <taxon>Nematoda</taxon>
        <taxon>Enoplea</taxon>
        <taxon>Dorylaimia</taxon>
        <taxon>Trichinellida</taxon>
        <taxon>Trichinellidae</taxon>
        <taxon>Trichinella</taxon>
    </lineage>
</organism>
<feature type="transmembrane region" description="Helical" evidence="1">
    <location>
        <begin position="43"/>
        <end position="64"/>
    </location>
</feature>
<gene>
    <name evidence="2" type="ORF">T10_229</name>
</gene>
<reference evidence="2 3" key="1">
    <citation type="submission" date="2015-01" db="EMBL/GenBank/DDBJ databases">
        <title>Evolution of Trichinella species and genotypes.</title>
        <authorList>
            <person name="Korhonen P.K."/>
            <person name="Edoardo P."/>
            <person name="Giuseppe L.R."/>
            <person name="Gasser R.B."/>
        </authorList>
    </citation>
    <scope>NUCLEOTIDE SEQUENCE [LARGE SCALE GENOMIC DNA]</scope>
    <source>
        <strain evidence="2">ISS1980</strain>
    </source>
</reference>
<keyword evidence="1" id="KW-1133">Transmembrane helix</keyword>
<keyword evidence="1" id="KW-0472">Membrane</keyword>
<evidence type="ECO:0000256" key="1">
    <source>
        <dbReference type="SAM" id="Phobius"/>
    </source>
</evidence>
<dbReference type="Proteomes" id="UP000054843">
    <property type="component" value="Unassembled WGS sequence"/>
</dbReference>
<proteinExistence type="predicted"/>
<name>A0A0V1M1S3_9BILA</name>
<keyword evidence="3" id="KW-1185">Reference proteome</keyword>
<accession>A0A0V1M1S3</accession>
<evidence type="ECO:0000313" key="2">
    <source>
        <dbReference type="EMBL" id="KRZ65755.1"/>
    </source>
</evidence>